<dbReference type="AlphaFoldDB" id="K0TI31"/>
<sequence length="659" mass="72152">GTTPGPAPSPDRRQATPGRTDLAAVRDGLSDAATAAVRRLERVWDAVGVGPEDRAAQLAELVDSFQVLCDGKVAEEEALLATFEREIESARDECDSIRRAFGEEDPTQVGAEGAGRDPSSSLAGGGPSLQHEYEELQSRLESLRTARDEARRSLLECRGRAAEGLAALRGTSAEEACASDELADMADVEADLTEGRRMEFARRADGIDSAVDARCHEIVGLVLACQGLIRELEIEPPSLDDAKIMQSLEDDDDVVAQGGWDQQQQDTSQAGRTLASLRETPTCVGISDSALERLSDRLRELKGEKHRRRVLLGEMGQKINNLWNMLRIPDEDRAKFTGSIRGLGSDTLSKGRAEVQRLEGLKGEMIGKLVKEQRRDIEGLWAETGTGPVERAEFAARYDGLAGDDVTSAVLVEHEEYAERLRARLRKMRPILDLISRREAILEERTELELLQRDPGRLTGRGASKQLMREEKMGNRVKRDLPKVTKALERALWEWHRENRPADGDGGADDPSAGHFAYEGVPYLETMRVQEEEWRDRRERAEEERQRKKEEERTAAASKASSFGYSTYSRLPGKKRQDWSSGGAASSGAGRPRSASNARSGSSTRAGGRGGGGGLAPRPLGDHTRHNRPPSRPRNGPGAKKAAGGGAGYRPASAPRMRF</sequence>
<dbReference type="InterPro" id="IPR007145">
    <property type="entry name" value="MAP65_Ase1_PRC1"/>
</dbReference>
<feature type="coiled-coil region" evidence="1">
    <location>
        <begin position="73"/>
        <end position="100"/>
    </location>
</feature>
<comment type="caution">
    <text evidence="3">The sequence shown here is derived from an EMBL/GenBank/DDBJ whole genome shotgun (WGS) entry which is preliminary data.</text>
</comment>
<feature type="compositionally biased region" description="Basic and acidic residues" evidence="2">
    <location>
        <begin position="531"/>
        <end position="554"/>
    </location>
</feature>
<gene>
    <name evidence="3" type="ORF">THAOC_01568</name>
</gene>
<feature type="compositionally biased region" description="Low complexity" evidence="2">
    <location>
        <begin position="580"/>
        <end position="606"/>
    </location>
</feature>
<evidence type="ECO:0000313" key="3">
    <source>
        <dbReference type="EMBL" id="EJK76659.1"/>
    </source>
</evidence>
<feature type="non-terminal residue" evidence="3">
    <location>
        <position position="1"/>
    </location>
</feature>
<dbReference type="OMA" id="IDVQINC"/>
<dbReference type="GO" id="GO:0005819">
    <property type="term" value="C:spindle"/>
    <property type="evidence" value="ECO:0007669"/>
    <property type="project" value="TreeGrafter"/>
</dbReference>
<dbReference type="Gene3D" id="1.20.58.1520">
    <property type="match status" value="1"/>
</dbReference>
<dbReference type="GO" id="GO:0008017">
    <property type="term" value="F:microtubule binding"/>
    <property type="evidence" value="ECO:0007669"/>
    <property type="project" value="InterPro"/>
</dbReference>
<organism evidence="3 4">
    <name type="scientific">Thalassiosira oceanica</name>
    <name type="common">Marine diatom</name>
    <dbReference type="NCBI Taxonomy" id="159749"/>
    <lineage>
        <taxon>Eukaryota</taxon>
        <taxon>Sar</taxon>
        <taxon>Stramenopiles</taxon>
        <taxon>Ochrophyta</taxon>
        <taxon>Bacillariophyta</taxon>
        <taxon>Coscinodiscophyceae</taxon>
        <taxon>Thalassiosirophycidae</taxon>
        <taxon>Thalassiosirales</taxon>
        <taxon>Thalassiosiraceae</taxon>
        <taxon>Thalassiosira</taxon>
    </lineage>
</organism>
<feature type="compositionally biased region" description="Low complexity" evidence="2">
    <location>
        <begin position="649"/>
        <end position="659"/>
    </location>
</feature>
<name>K0TI31_THAOC</name>
<keyword evidence="1" id="KW-0175">Coiled coil</keyword>
<evidence type="ECO:0000256" key="2">
    <source>
        <dbReference type="SAM" id="MobiDB-lite"/>
    </source>
</evidence>
<proteinExistence type="predicted"/>
<feature type="compositionally biased region" description="Low complexity" evidence="2">
    <location>
        <begin position="633"/>
        <end position="642"/>
    </location>
</feature>
<evidence type="ECO:0000256" key="1">
    <source>
        <dbReference type="SAM" id="Coils"/>
    </source>
</evidence>
<accession>K0TI31</accession>
<dbReference type="OrthoDB" id="642895at2759"/>
<protein>
    <submittedName>
        <fullName evidence="3">Uncharacterized protein</fullName>
    </submittedName>
</protein>
<dbReference type="Proteomes" id="UP000266841">
    <property type="component" value="Unassembled WGS sequence"/>
</dbReference>
<dbReference type="GO" id="GO:0000226">
    <property type="term" value="P:microtubule cytoskeleton organization"/>
    <property type="evidence" value="ECO:0007669"/>
    <property type="project" value="InterPro"/>
</dbReference>
<dbReference type="eggNOG" id="KOG4302">
    <property type="taxonomic scope" value="Eukaryota"/>
</dbReference>
<feature type="region of interest" description="Disordered" evidence="2">
    <location>
        <begin position="531"/>
        <end position="659"/>
    </location>
</feature>
<dbReference type="Pfam" id="PF03999">
    <property type="entry name" value="MAP65_ASE1"/>
    <property type="match status" value="1"/>
</dbReference>
<keyword evidence="4" id="KW-1185">Reference proteome</keyword>
<reference evidence="3 4" key="1">
    <citation type="journal article" date="2012" name="Genome Biol.">
        <title>Genome and low-iron response of an oceanic diatom adapted to chronic iron limitation.</title>
        <authorList>
            <person name="Lommer M."/>
            <person name="Specht M."/>
            <person name="Roy A.S."/>
            <person name="Kraemer L."/>
            <person name="Andreson R."/>
            <person name="Gutowska M.A."/>
            <person name="Wolf J."/>
            <person name="Bergner S.V."/>
            <person name="Schilhabel M.B."/>
            <person name="Klostermeier U.C."/>
            <person name="Beiko R.G."/>
            <person name="Rosenstiel P."/>
            <person name="Hippler M."/>
            <person name="Laroche J."/>
        </authorList>
    </citation>
    <scope>NUCLEOTIDE SEQUENCE [LARGE SCALE GENOMIC DNA]</scope>
    <source>
        <strain evidence="3 4">CCMP1005</strain>
    </source>
</reference>
<dbReference type="GO" id="GO:0005737">
    <property type="term" value="C:cytoplasm"/>
    <property type="evidence" value="ECO:0007669"/>
    <property type="project" value="TreeGrafter"/>
</dbReference>
<evidence type="ECO:0000313" key="4">
    <source>
        <dbReference type="Proteomes" id="UP000266841"/>
    </source>
</evidence>
<feature type="region of interest" description="Disordered" evidence="2">
    <location>
        <begin position="1"/>
        <end position="22"/>
    </location>
</feature>
<dbReference type="PANTHER" id="PTHR19321:SF41">
    <property type="entry name" value="FASCETTO-RELATED"/>
    <property type="match status" value="1"/>
</dbReference>
<feature type="region of interest" description="Disordered" evidence="2">
    <location>
        <begin position="102"/>
        <end position="128"/>
    </location>
</feature>
<dbReference type="EMBL" id="AGNL01001879">
    <property type="protein sequence ID" value="EJK76659.1"/>
    <property type="molecule type" value="Genomic_DNA"/>
</dbReference>
<dbReference type="PANTHER" id="PTHR19321">
    <property type="entry name" value="PROTEIN REGULATOR OF CYTOKINESIS 1 PRC1-RELATED"/>
    <property type="match status" value="1"/>
</dbReference>